<organism evidence="3 4">
    <name type="scientific">Enemella evansiae</name>
    <dbReference type="NCBI Taxonomy" id="2016499"/>
    <lineage>
        <taxon>Bacteria</taxon>
        <taxon>Bacillati</taxon>
        <taxon>Actinomycetota</taxon>
        <taxon>Actinomycetes</taxon>
        <taxon>Propionibacteriales</taxon>
        <taxon>Propionibacteriaceae</taxon>
        <taxon>Enemella</taxon>
    </lineage>
</organism>
<sequence>MIATRGLRPGQLRGLGLVLGMAYGFYVVEGLLTNLLLGPTGDLAHLLVGAIAWLPGILLLVLALLDRVRWFKVACLAAAIGYPVAVLLWPLVGMDSDNAIQRFWLGQFMLLPGLCALLAIPVAGAVGTLVVCSISVEVVRWTLGAQRPEEVLVSGMFSLVYAGFFMLVMIAGLRTMRAASAQLESSLRRRARAGALQARTDETDRLDRLTHDNVLSLLSAAAEGVPARKLAVQAASVRRGLEDGFAVTDDAEPLALLGERIAAQAAEAGLEVSSDGVPEGVVRRRVGAELEAAVDEAVRNVTRHAGGLGRVELTLGAERLRVRVVDDGPGFDPERESVRLGVRHSILRRVNTIPGARATISSRPGSGTTVLVEWTAT</sequence>
<feature type="transmembrane region" description="Helical" evidence="1">
    <location>
        <begin position="70"/>
        <end position="89"/>
    </location>
</feature>
<dbReference type="AlphaFoldDB" id="A0A255GKS2"/>
<comment type="caution">
    <text evidence="3">The sequence shown here is derived from an EMBL/GenBank/DDBJ whole genome shotgun (WGS) entry which is preliminary data.</text>
</comment>
<name>A0A255GKS2_9ACTN</name>
<feature type="transmembrane region" description="Helical" evidence="1">
    <location>
        <begin position="109"/>
        <end position="139"/>
    </location>
</feature>
<evidence type="ECO:0000313" key="3">
    <source>
        <dbReference type="EMBL" id="OYO16427.1"/>
    </source>
</evidence>
<dbReference type="Pfam" id="PF02518">
    <property type="entry name" value="HATPase_c"/>
    <property type="match status" value="1"/>
</dbReference>
<dbReference type="Gene3D" id="3.30.565.10">
    <property type="entry name" value="Histidine kinase-like ATPase, C-terminal domain"/>
    <property type="match status" value="1"/>
</dbReference>
<protein>
    <recommendedName>
        <fullName evidence="2">Histidine kinase/HSP90-like ATPase domain-containing protein</fullName>
    </recommendedName>
</protein>
<dbReference type="SUPFAM" id="SSF55874">
    <property type="entry name" value="ATPase domain of HSP90 chaperone/DNA topoisomerase II/histidine kinase"/>
    <property type="match status" value="1"/>
</dbReference>
<dbReference type="OrthoDB" id="5125370at2"/>
<accession>A0A4R6LTD0</accession>
<evidence type="ECO:0000313" key="4">
    <source>
        <dbReference type="Proteomes" id="UP000215896"/>
    </source>
</evidence>
<dbReference type="EMBL" id="NMVO01000003">
    <property type="protein sequence ID" value="OYO16427.1"/>
    <property type="molecule type" value="Genomic_DNA"/>
</dbReference>
<feature type="transmembrane region" description="Helical" evidence="1">
    <location>
        <begin position="12"/>
        <end position="37"/>
    </location>
</feature>
<accession>A0A255GKS2</accession>
<feature type="transmembrane region" description="Helical" evidence="1">
    <location>
        <begin position="151"/>
        <end position="173"/>
    </location>
</feature>
<keyword evidence="1" id="KW-0812">Transmembrane</keyword>
<evidence type="ECO:0000256" key="1">
    <source>
        <dbReference type="SAM" id="Phobius"/>
    </source>
</evidence>
<keyword evidence="1" id="KW-1133">Transmembrane helix</keyword>
<keyword evidence="1" id="KW-0472">Membrane</keyword>
<gene>
    <name evidence="3" type="ORF">CGZ94_04400</name>
</gene>
<feature type="domain" description="Histidine kinase/HSP90-like ATPase" evidence="2">
    <location>
        <begin position="289"/>
        <end position="373"/>
    </location>
</feature>
<keyword evidence="4" id="KW-1185">Reference proteome</keyword>
<reference evidence="3 4" key="1">
    <citation type="submission" date="2017-07" db="EMBL/GenBank/DDBJ databases">
        <title>Draft whole genome sequences of clinical Proprionibacteriaceae strains.</title>
        <authorList>
            <person name="Bernier A.-M."/>
            <person name="Bernard K."/>
            <person name="Domingo M.-C."/>
        </authorList>
    </citation>
    <scope>NUCLEOTIDE SEQUENCE [LARGE SCALE GENOMIC DNA]</scope>
    <source>
        <strain evidence="3 4">NML 030167</strain>
    </source>
</reference>
<dbReference type="Proteomes" id="UP000215896">
    <property type="component" value="Unassembled WGS sequence"/>
</dbReference>
<dbReference type="RefSeq" id="WP_094404873.1">
    <property type="nucleotide sequence ID" value="NZ_NMVN01000011.1"/>
</dbReference>
<dbReference type="InterPro" id="IPR003594">
    <property type="entry name" value="HATPase_dom"/>
</dbReference>
<proteinExistence type="predicted"/>
<dbReference type="InterPro" id="IPR036890">
    <property type="entry name" value="HATPase_C_sf"/>
</dbReference>
<evidence type="ECO:0000259" key="2">
    <source>
        <dbReference type="Pfam" id="PF02518"/>
    </source>
</evidence>
<feature type="transmembrane region" description="Helical" evidence="1">
    <location>
        <begin position="43"/>
        <end position="65"/>
    </location>
</feature>